<keyword evidence="2" id="KW-0285">Flavoprotein</keyword>
<evidence type="ECO:0000256" key="1">
    <source>
        <dbReference type="ARBA" id="ARBA00006442"/>
    </source>
</evidence>
<dbReference type="SUPFAM" id="SSF51905">
    <property type="entry name" value="FAD/NAD(P)-binding domain"/>
    <property type="match status" value="2"/>
</dbReference>
<dbReference type="InterPro" id="IPR036188">
    <property type="entry name" value="FAD/NAD-bd_sf"/>
</dbReference>
<evidence type="ECO:0000256" key="2">
    <source>
        <dbReference type="ARBA" id="ARBA00022630"/>
    </source>
</evidence>
<organism evidence="6 7">
    <name type="scientific">Aeromicrobium terrae</name>
    <dbReference type="NCBI Taxonomy" id="2498846"/>
    <lineage>
        <taxon>Bacteria</taxon>
        <taxon>Bacillati</taxon>
        <taxon>Actinomycetota</taxon>
        <taxon>Actinomycetes</taxon>
        <taxon>Propionibacteriales</taxon>
        <taxon>Nocardioidaceae</taxon>
        <taxon>Aeromicrobium</taxon>
    </lineage>
</organism>
<dbReference type="Pfam" id="PF07992">
    <property type="entry name" value="Pyr_redox_2"/>
    <property type="match status" value="1"/>
</dbReference>
<evidence type="ECO:0000313" key="6">
    <source>
        <dbReference type="EMBL" id="TXL60790.1"/>
    </source>
</evidence>
<dbReference type="PRINTS" id="PR00469">
    <property type="entry name" value="PNDRDTASEII"/>
</dbReference>
<sequence>MSRPRVVVAGLGDSGLLTAIHLSRHCDVVGISAKPGLVSGQELGIRLSSPDEWAEQYWVPFDKYRRLDRVRTVHGALTGLDLDARQVTIEGADGSTLVEDYDVLVVSTGVTNGFWRQPVVQSADEVDAALRADHERIAAASSVAVVGGGAAAVGTAANVAARWPDKQVDLYFPGERAIPSHHGRAWGSVREILEERGVGLHPGHRAVVPDDADQITKGPVEWSTGQPPAGADAVVWAIGRVRPNTGWLPAELLDDDGFVRVTPELQLPGHPEVFAIGDVAATDPLRSSARNRADRVLARNIRAHLRGRRLKSYHPPRRRWGSVIGTQENGLTVYAPNGYAFRFPHWSIRVILRGLITRLGIYKGVRSNR</sequence>
<evidence type="ECO:0000259" key="5">
    <source>
        <dbReference type="Pfam" id="PF07992"/>
    </source>
</evidence>
<dbReference type="Gene3D" id="3.50.50.100">
    <property type="match status" value="1"/>
</dbReference>
<name>A0A5C8NI13_9ACTN</name>
<evidence type="ECO:0000313" key="7">
    <source>
        <dbReference type="Proteomes" id="UP000321571"/>
    </source>
</evidence>
<dbReference type="PANTHER" id="PTHR43735:SF3">
    <property type="entry name" value="FERROPTOSIS SUPPRESSOR PROTEIN 1"/>
    <property type="match status" value="1"/>
</dbReference>
<comment type="caution">
    <text evidence="6">The sequence shown here is derived from an EMBL/GenBank/DDBJ whole genome shotgun (WGS) entry which is preliminary data.</text>
</comment>
<comment type="similarity">
    <text evidence="1">Belongs to the FAD-dependent oxidoreductase family.</text>
</comment>
<dbReference type="Proteomes" id="UP000321571">
    <property type="component" value="Unassembled WGS sequence"/>
</dbReference>
<dbReference type="PANTHER" id="PTHR43735">
    <property type="entry name" value="APOPTOSIS-INDUCING FACTOR 1"/>
    <property type="match status" value="1"/>
</dbReference>
<reference evidence="6 7" key="1">
    <citation type="submission" date="2019-06" db="EMBL/GenBank/DDBJ databases">
        <title>Aeromicrobium sp. nov., isolated from a maize field.</title>
        <authorList>
            <person name="Lin S.-Y."/>
            <person name="Tsai C.-F."/>
            <person name="Young C.-C."/>
        </authorList>
    </citation>
    <scope>NUCLEOTIDE SEQUENCE [LARGE SCALE GENOMIC DNA]</scope>
    <source>
        <strain evidence="6 7">CC-CFT486</strain>
    </source>
</reference>
<protein>
    <submittedName>
        <fullName evidence="6">Pyridine nucleotide-disulfide oxidoreductase</fullName>
    </submittedName>
</protein>
<keyword evidence="4" id="KW-0560">Oxidoreductase</keyword>
<dbReference type="InterPro" id="IPR023753">
    <property type="entry name" value="FAD/NAD-binding_dom"/>
</dbReference>
<dbReference type="GO" id="GO:0004174">
    <property type="term" value="F:electron-transferring-flavoprotein dehydrogenase activity"/>
    <property type="evidence" value="ECO:0007669"/>
    <property type="project" value="TreeGrafter"/>
</dbReference>
<dbReference type="GO" id="GO:0005737">
    <property type="term" value="C:cytoplasm"/>
    <property type="evidence" value="ECO:0007669"/>
    <property type="project" value="TreeGrafter"/>
</dbReference>
<dbReference type="AlphaFoldDB" id="A0A5C8NI13"/>
<dbReference type="EMBL" id="VDUX01000004">
    <property type="protein sequence ID" value="TXL60790.1"/>
    <property type="molecule type" value="Genomic_DNA"/>
</dbReference>
<keyword evidence="7" id="KW-1185">Reference proteome</keyword>
<evidence type="ECO:0000256" key="3">
    <source>
        <dbReference type="ARBA" id="ARBA00022827"/>
    </source>
</evidence>
<dbReference type="RefSeq" id="WP_147686408.1">
    <property type="nucleotide sequence ID" value="NZ_VDUX01000004.1"/>
</dbReference>
<dbReference type="PRINTS" id="PR00368">
    <property type="entry name" value="FADPNR"/>
</dbReference>
<proteinExistence type="inferred from homology"/>
<feature type="domain" description="FAD/NAD(P)-binding" evidence="5">
    <location>
        <begin position="5"/>
        <end position="283"/>
    </location>
</feature>
<accession>A0A5C8NI13</accession>
<keyword evidence="3" id="KW-0274">FAD</keyword>
<gene>
    <name evidence="6" type="ORF">FHP06_10220</name>
</gene>
<dbReference type="GO" id="GO:0050660">
    <property type="term" value="F:flavin adenine dinucleotide binding"/>
    <property type="evidence" value="ECO:0007669"/>
    <property type="project" value="TreeGrafter"/>
</dbReference>
<dbReference type="OrthoDB" id="3762539at2"/>
<evidence type="ECO:0000256" key="4">
    <source>
        <dbReference type="ARBA" id="ARBA00023002"/>
    </source>
</evidence>